<dbReference type="Proteomes" id="UP000232722">
    <property type="component" value="Unassembled WGS sequence"/>
</dbReference>
<organism evidence="2 3">
    <name type="scientific">Rhizophagus irregularis</name>
    <dbReference type="NCBI Taxonomy" id="588596"/>
    <lineage>
        <taxon>Eukaryota</taxon>
        <taxon>Fungi</taxon>
        <taxon>Fungi incertae sedis</taxon>
        <taxon>Mucoromycota</taxon>
        <taxon>Glomeromycotina</taxon>
        <taxon>Glomeromycetes</taxon>
        <taxon>Glomerales</taxon>
        <taxon>Glomeraceae</taxon>
        <taxon>Rhizophagus</taxon>
    </lineage>
</organism>
<reference evidence="2 3" key="2">
    <citation type="submission" date="2017-09" db="EMBL/GenBank/DDBJ databases">
        <title>Extensive intraspecific genome diversity in a model arbuscular mycorrhizal fungus.</title>
        <authorList>
            <person name="Chen E.C."/>
            <person name="Morin E."/>
            <person name="Beaudet D."/>
            <person name="Noel J."/>
            <person name="Ndikumana S."/>
            <person name="Charron P."/>
            <person name="St-Onge C."/>
            <person name="Giorgi J."/>
            <person name="Grigoriev I.V."/>
            <person name="Roux C."/>
            <person name="Martin F.M."/>
            <person name="Corradi N."/>
        </authorList>
    </citation>
    <scope>NUCLEOTIDE SEQUENCE [LARGE SCALE GENOMIC DNA]</scope>
    <source>
        <strain evidence="2 3">A5</strain>
    </source>
</reference>
<evidence type="ECO:0000313" key="3">
    <source>
        <dbReference type="Proteomes" id="UP000232722"/>
    </source>
</evidence>
<gene>
    <name evidence="2" type="ORF">RhiirA5_503611</name>
</gene>
<evidence type="ECO:0000256" key="1">
    <source>
        <dbReference type="SAM" id="MobiDB-lite"/>
    </source>
</evidence>
<reference evidence="2 3" key="1">
    <citation type="submission" date="2016-04" db="EMBL/GenBank/DDBJ databases">
        <title>Genome analyses suggest a sexual origin of heterokaryosis in a supposedly ancient asexual fungus.</title>
        <authorList>
            <person name="Ropars J."/>
            <person name="Sedzielewska K."/>
            <person name="Noel J."/>
            <person name="Charron P."/>
            <person name="Farinelli L."/>
            <person name="Marton T."/>
            <person name="Kruger M."/>
            <person name="Pelin A."/>
            <person name="Brachmann A."/>
            <person name="Corradi N."/>
        </authorList>
    </citation>
    <scope>NUCLEOTIDE SEQUENCE [LARGE SCALE GENOMIC DNA]</scope>
    <source>
        <strain evidence="2 3">A5</strain>
    </source>
</reference>
<evidence type="ECO:0000313" key="2">
    <source>
        <dbReference type="EMBL" id="PKC03153.1"/>
    </source>
</evidence>
<dbReference type="EMBL" id="LLXJ01001238">
    <property type="protein sequence ID" value="PKC03153.1"/>
    <property type="molecule type" value="Genomic_DNA"/>
</dbReference>
<dbReference type="AlphaFoldDB" id="A0A2N0P8Q0"/>
<accession>A0A2N0P8Q0</accession>
<name>A0A2N0P8Q0_9GLOM</name>
<comment type="caution">
    <text evidence="2">The sequence shown here is derived from an EMBL/GenBank/DDBJ whole genome shotgun (WGS) entry which is preliminary data.</text>
</comment>
<proteinExistence type="predicted"/>
<feature type="compositionally biased region" description="Basic and acidic residues" evidence="1">
    <location>
        <begin position="33"/>
        <end position="43"/>
    </location>
</feature>
<feature type="region of interest" description="Disordered" evidence="1">
    <location>
        <begin position="19"/>
        <end position="43"/>
    </location>
</feature>
<feature type="compositionally biased region" description="Polar residues" evidence="1">
    <location>
        <begin position="19"/>
        <end position="32"/>
    </location>
</feature>
<protein>
    <submittedName>
        <fullName evidence="2">Uncharacterized protein</fullName>
    </submittedName>
</protein>
<sequence length="115" mass="13130">MENVDVQNDYDEREIMQQRSNISINVQDNPNLHSEEKDKTPDEGKSIFEWGCYYWEKCTYAWVGVCSSENFNCETFAGTQSTGWVLGSGGYCCNSGNYIKNYCPLFGDGTKLQFT</sequence>